<dbReference type="RefSeq" id="WP_021824756.1">
    <property type="nucleotide sequence ID" value="NZ_AWGW01000006.1"/>
</dbReference>
<evidence type="ECO:0000256" key="1">
    <source>
        <dbReference type="SAM" id="MobiDB-lite"/>
    </source>
</evidence>
<dbReference type="GeneID" id="78499204"/>
<sequence>MKKSIFHNALSPLLMCSFILSVTSCADDDLTSNQNNGTLVHFNVNNVQESAISRGAQTRGAITPGLGSSDLAGRKLAARYNRNIDVCLIETTVEGVNPVKADTRTRANIITDATLGDFSASGICGVGPTSILTTPEWFHAEKTKKTGELYSPILWTFAQPYARFFAVYPNVESYSKMTVNNTAASGSPSVEFEVETDVMKEVDLMTACSGNVRYATLGVPPETNLNFRHALTGIRFAVGQNLSWNKTIDRVELQGVLLKSKYVLSKELDGTGAAWDHTGYTTRGNAVLSGVSVSTSQNPNVIIMGKNADNYTFYMISQELTGHVTAYVHFTDGTTITVPLKGKWKAGTTRTYKISQITSSWQYTFNVMGPWPSPMVYNATTSAPYKITSYREDPATHEKQAVAWKIVGYDANKDNNYSMEEKPDWLTNLSKESGDGDPNAAEAGVATVRKDVKDLLALRNEALQKATPLGTASAPYDLSTKGGKVSRSTANC</sequence>
<name>U2MLC9_9BACT</name>
<evidence type="ECO:0000256" key="2">
    <source>
        <dbReference type="SAM" id="SignalP"/>
    </source>
</evidence>
<dbReference type="AlphaFoldDB" id="U2MLC9"/>
<keyword evidence="2" id="KW-0732">Signal</keyword>
<comment type="caution">
    <text evidence="3">The sequence shown here is derived from an EMBL/GenBank/DDBJ whole genome shotgun (WGS) entry which is preliminary data.</text>
</comment>
<reference evidence="3 4" key="1">
    <citation type="submission" date="2013-08" db="EMBL/GenBank/DDBJ databases">
        <authorList>
            <person name="Durkin A.S."/>
            <person name="Haft D.R."/>
            <person name="McCorrison J."/>
            <person name="Torralba M."/>
            <person name="Gillis M."/>
            <person name="Haft D.H."/>
            <person name="Methe B."/>
            <person name="Sutton G."/>
            <person name="Nelson K.E."/>
        </authorList>
    </citation>
    <scope>NUCLEOTIDE SEQUENCE [LARGE SCALE GENOMIC DNA]</scope>
    <source>
        <strain evidence="3 4">F0493</strain>
    </source>
</reference>
<evidence type="ECO:0000313" key="3">
    <source>
        <dbReference type="EMBL" id="ERK02485.1"/>
    </source>
</evidence>
<feature type="chain" id="PRO_5004632610" evidence="2">
    <location>
        <begin position="27"/>
        <end position="492"/>
    </location>
</feature>
<accession>U2MLC9</accession>
<organism evidence="3 4">
    <name type="scientific">Segatella salivae F0493</name>
    <dbReference type="NCBI Taxonomy" id="1395125"/>
    <lineage>
        <taxon>Bacteria</taxon>
        <taxon>Pseudomonadati</taxon>
        <taxon>Bacteroidota</taxon>
        <taxon>Bacteroidia</taxon>
        <taxon>Bacteroidales</taxon>
        <taxon>Prevotellaceae</taxon>
        <taxon>Segatella</taxon>
    </lineage>
</organism>
<dbReference type="Proteomes" id="UP000017023">
    <property type="component" value="Unassembled WGS sequence"/>
</dbReference>
<gene>
    <name evidence="3" type="ORF">HMPREF9145_0457</name>
</gene>
<dbReference type="PATRIC" id="fig|1395125.3.peg.243"/>
<evidence type="ECO:0000313" key="4">
    <source>
        <dbReference type="Proteomes" id="UP000017023"/>
    </source>
</evidence>
<proteinExistence type="predicted"/>
<dbReference type="EMBL" id="AWGW01000006">
    <property type="protein sequence ID" value="ERK02485.1"/>
    <property type="molecule type" value="Genomic_DNA"/>
</dbReference>
<dbReference type="PROSITE" id="PS51257">
    <property type="entry name" value="PROKAR_LIPOPROTEIN"/>
    <property type="match status" value="1"/>
</dbReference>
<protein>
    <submittedName>
        <fullName evidence="3">PF13149 family protein</fullName>
    </submittedName>
</protein>
<feature type="region of interest" description="Disordered" evidence="1">
    <location>
        <begin position="471"/>
        <end position="492"/>
    </location>
</feature>
<feature type="signal peptide" evidence="2">
    <location>
        <begin position="1"/>
        <end position="26"/>
    </location>
</feature>